<proteinExistence type="predicted"/>
<dbReference type="PANTHER" id="PTHR46704">
    <property type="entry name" value="CXC DOMAIN-CONTAINING PROTEIN-RELATED"/>
    <property type="match status" value="1"/>
</dbReference>
<protein>
    <submittedName>
        <fullName evidence="1">Uncharacterized protein</fullName>
    </submittedName>
</protein>
<keyword evidence="2" id="KW-1185">Reference proteome</keyword>
<evidence type="ECO:0000313" key="2">
    <source>
        <dbReference type="Proteomes" id="UP001152795"/>
    </source>
</evidence>
<evidence type="ECO:0000313" key="1">
    <source>
        <dbReference type="EMBL" id="CAB4022552.1"/>
    </source>
</evidence>
<reference evidence="1" key="1">
    <citation type="submission" date="2020-04" db="EMBL/GenBank/DDBJ databases">
        <authorList>
            <person name="Alioto T."/>
            <person name="Alioto T."/>
            <person name="Gomez Garrido J."/>
        </authorList>
    </citation>
    <scope>NUCLEOTIDE SEQUENCE</scope>
    <source>
        <strain evidence="1">A484AB</strain>
    </source>
</reference>
<accession>A0A6S7K2E0</accession>
<gene>
    <name evidence="1" type="ORF">PACLA_8A065632</name>
</gene>
<dbReference type="Proteomes" id="UP001152795">
    <property type="component" value="Unassembled WGS sequence"/>
</dbReference>
<comment type="caution">
    <text evidence="1">The sequence shown here is derived from an EMBL/GenBank/DDBJ whole genome shotgun (WGS) entry which is preliminary data.</text>
</comment>
<name>A0A6S7K2E0_PARCT</name>
<dbReference type="PANTHER" id="PTHR46704:SF9">
    <property type="entry name" value="BHLH DOMAIN-CONTAINING PROTEIN"/>
    <property type="match status" value="1"/>
</dbReference>
<organism evidence="1 2">
    <name type="scientific">Paramuricea clavata</name>
    <name type="common">Red gorgonian</name>
    <name type="synonym">Violescent sea-whip</name>
    <dbReference type="NCBI Taxonomy" id="317549"/>
    <lineage>
        <taxon>Eukaryota</taxon>
        <taxon>Metazoa</taxon>
        <taxon>Cnidaria</taxon>
        <taxon>Anthozoa</taxon>
        <taxon>Octocorallia</taxon>
        <taxon>Malacalcyonacea</taxon>
        <taxon>Plexauridae</taxon>
        <taxon>Paramuricea</taxon>
    </lineage>
</organism>
<dbReference type="EMBL" id="CACRXK020012034">
    <property type="protein sequence ID" value="CAB4022552.1"/>
    <property type="molecule type" value="Genomic_DNA"/>
</dbReference>
<sequence length="338" mass="37589">MVLIARSRDLGMKDVLQYSLRPVPLPSATVEGNLVKTAMSKLLNTIESETQDAFVESVDGESSLIVDAMAILQKMKVYVTSSTFGELAHDLLMKIIKMATLSRSKRIDFVGDRYPAHSIKNLEREKRSEGCDTTSSFHGKGKATTLKVARSKDVHLSCFANLGTSVSPSDEITLQLSNYVCHFYGYEHQSDVNLVRYLALKAGKCEEELLPPNEDSLLLHIYRAVYQCYIWRNATQPILKLPNFTEHGWSIDESGKVCVKWMSLPPAPDSMFVLVNCKSTKGCENNRCSCKKSGLQCTDVCKCCDCKNGKADSDDPDDSDNDVFECSDCSIDSKQESD</sequence>
<dbReference type="AlphaFoldDB" id="A0A6S7K2E0"/>
<dbReference type="OrthoDB" id="5984884at2759"/>